<protein>
    <submittedName>
        <fullName evidence="1">Uncharacterized protein</fullName>
    </submittedName>
</protein>
<reference evidence="1 2" key="1">
    <citation type="journal article" date="2020" name="Microb. Ecol.">
        <title>Ecogenomics of the Marine Benthic Filamentous Cyanobacterium Adonisia.</title>
        <authorList>
            <person name="Walter J.M."/>
            <person name="Coutinho F.H."/>
            <person name="Leomil L."/>
            <person name="Hargreaves P.I."/>
            <person name="Campeao M.E."/>
            <person name="Vieira V.V."/>
            <person name="Silva B.S."/>
            <person name="Fistarol G.O."/>
            <person name="Salomon P.S."/>
            <person name="Sawabe T."/>
            <person name="Mino S."/>
            <person name="Hosokawa M."/>
            <person name="Miyashita H."/>
            <person name="Maruyama F."/>
            <person name="van Verk M.C."/>
            <person name="Dutilh B.E."/>
            <person name="Thompson C.C."/>
            <person name="Thompson F.L."/>
        </authorList>
    </citation>
    <scope>NUCLEOTIDE SEQUENCE [LARGE SCALE GENOMIC DNA]</scope>
    <source>
        <strain evidence="1 2">CCMR0082</strain>
    </source>
</reference>
<dbReference type="Proteomes" id="UP000473574">
    <property type="component" value="Unassembled WGS sequence"/>
</dbReference>
<gene>
    <name evidence="1" type="ORF">D0962_24920</name>
</gene>
<proteinExistence type="predicted"/>
<sequence length="116" mass="12615">MASQLTLNLVQGSVQFSFSVAAAQELKSALVTLTQTLKTSAAAAVGAGRPKPVKPTEHRHTGDVFLEIFCNPNIWPSPFAAKLLITVRDEHIRLTTEAELTRIIEDVNLYLEANDG</sequence>
<evidence type="ECO:0000313" key="2">
    <source>
        <dbReference type="Proteomes" id="UP000473574"/>
    </source>
</evidence>
<dbReference type="EMBL" id="QZCE01000002">
    <property type="protein sequence ID" value="NEZ65965.1"/>
    <property type="molecule type" value="Genomic_DNA"/>
</dbReference>
<evidence type="ECO:0000313" key="1">
    <source>
        <dbReference type="EMBL" id="NEZ65965.1"/>
    </source>
</evidence>
<accession>A0A6M0SBT4</accession>
<comment type="caution">
    <text evidence="1">The sequence shown here is derived from an EMBL/GenBank/DDBJ whole genome shotgun (WGS) entry which is preliminary data.</text>
</comment>
<organism evidence="1 2">
    <name type="scientific">Adonisia turfae CCMR0082</name>
    <dbReference type="NCBI Taxonomy" id="2304604"/>
    <lineage>
        <taxon>Bacteria</taxon>
        <taxon>Bacillati</taxon>
        <taxon>Cyanobacteriota</taxon>
        <taxon>Adonisia</taxon>
        <taxon>Adonisia turfae</taxon>
    </lineage>
</organism>
<name>A0A6M0SBT4_9CYAN</name>
<dbReference type="AlphaFoldDB" id="A0A6M0SBT4"/>
<dbReference type="RefSeq" id="WP_163667680.1">
    <property type="nucleotide sequence ID" value="NZ_QZCE01000002.1"/>
</dbReference>